<reference evidence="1 2" key="1">
    <citation type="submission" date="2018-03" db="EMBL/GenBank/DDBJ databases">
        <title>The ancient ancestry and fast evolution of plastids.</title>
        <authorList>
            <person name="Moore K.R."/>
            <person name="Magnabosco C."/>
            <person name="Momper L."/>
            <person name="Gold D.A."/>
            <person name="Bosak T."/>
            <person name="Fournier G.P."/>
        </authorList>
    </citation>
    <scope>NUCLEOTIDE SEQUENCE [LARGE SCALE GENOMIC DNA]</scope>
    <source>
        <strain evidence="1 2">CCALA 037</strain>
    </source>
</reference>
<name>A0A2T1GLM0_9CYAN</name>
<gene>
    <name evidence="1" type="ORF">C7B77_03510</name>
</gene>
<dbReference type="OrthoDB" id="417276at2"/>
<proteinExistence type="predicted"/>
<evidence type="ECO:0000313" key="1">
    <source>
        <dbReference type="EMBL" id="PSB58771.1"/>
    </source>
</evidence>
<evidence type="ECO:0000313" key="2">
    <source>
        <dbReference type="Proteomes" id="UP000238937"/>
    </source>
</evidence>
<dbReference type="Proteomes" id="UP000238937">
    <property type="component" value="Unassembled WGS sequence"/>
</dbReference>
<comment type="caution">
    <text evidence="1">The sequence shown here is derived from an EMBL/GenBank/DDBJ whole genome shotgun (WGS) entry which is preliminary data.</text>
</comment>
<dbReference type="RefSeq" id="WP_106300370.1">
    <property type="nucleotide sequence ID" value="NZ_PVWO01000024.1"/>
</dbReference>
<protein>
    <submittedName>
        <fullName evidence="1">Uncharacterized protein</fullName>
    </submittedName>
</protein>
<accession>A0A2T1GLM0</accession>
<organism evidence="1 2">
    <name type="scientific">Chamaesiphon polymorphus CCALA 037</name>
    <dbReference type="NCBI Taxonomy" id="2107692"/>
    <lineage>
        <taxon>Bacteria</taxon>
        <taxon>Bacillati</taxon>
        <taxon>Cyanobacteriota</taxon>
        <taxon>Cyanophyceae</taxon>
        <taxon>Gomontiellales</taxon>
        <taxon>Chamaesiphonaceae</taxon>
        <taxon>Chamaesiphon</taxon>
    </lineage>
</organism>
<dbReference type="AlphaFoldDB" id="A0A2T1GLM0"/>
<sequence>MTKTIEQIKYKWENRISVECAQQNKITQITILNWLLGEHPEQWETFTDRQLENAEKEMNYRLCILNRRYLEASPKAAYKHLMERLGNCRAIRARILAEIPMSRDRDRRIVDALEKLVQEMLQSVREASRYESRYIQQQIAWIKQCSHIPHLRTALLPTIIEEYCLQ</sequence>
<keyword evidence="2" id="KW-1185">Reference proteome</keyword>
<dbReference type="EMBL" id="PVWO01000024">
    <property type="protein sequence ID" value="PSB58771.1"/>
    <property type="molecule type" value="Genomic_DNA"/>
</dbReference>